<dbReference type="AlphaFoldDB" id="A0A3N4JXN5"/>
<dbReference type="EMBL" id="ML120364">
    <property type="protein sequence ID" value="RPB03070.1"/>
    <property type="molecule type" value="Genomic_DNA"/>
</dbReference>
<dbReference type="Proteomes" id="UP000276215">
    <property type="component" value="Unassembled WGS sequence"/>
</dbReference>
<name>A0A3N4JXN5_9PEZI</name>
<proteinExistence type="predicted"/>
<evidence type="ECO:0000313" key="2">
    <source>
        <dbReference type="EMBL" id="RPB03070.1"/>
    </source>
</evidence>
<gene>
    <name evidence="2" type="ORF">L873DRAFT_1801145</name>
</gene>
<reference evidence="2 3" key="1">
    <citation type="journal article" date="2018" name="Nat. Ecol. Evol.">
        <title>Pezizomycetes genomes reveal the molecular basis of ectomycorrhizal truffle lifestyle.</title>
        <authorList>
            <person name="Murat C."/>
            <person name="Payen T."/>
            <person name="Noel B."/>
            <person name="Kuo A."/>
            <person name="Morin E."/>
            <person name="Chen J."/>
            <person name="Kohler A."/>
            <person name="Krizsan K."/>
            <person name="Balestrini R."/>
            <person name="Da Silva C."/>
            <person name="Montanini B."/>
            <person name="Hainaut M."/>
            <person name="Levati E."/>
            <person name="Barry K.W."/>
            <person name="Belfiori B."/>
            <person name="Cichocki N."/>
            <person name="Clum A."/>
            <person name="Dockter R.B."/>
            <person name="Fauchery L."/>
            <person name="Guy J."/>
            <person name="Iotti M."/>
            <person name="Le Tacon F."/>
            <person name="Lindquist E.A."/>
            <person name="Lipzen A."/>
            <person name="Malagnac F."/>
            <person name="Mello A."/>
            <person name="Molinier V."/>
            <person name="Miyauchi S."/>
            <person name="Poulain J."/>
            <person name="Riccioni C."/>
            <person name="Rubini A."/>
            <person name="Sitrit Y."/>
            <person name="Splivallo R."/>
            <person name="Traeger S."/>
            <person name="Wang M."/>
            <person name="Zifcakova L."/>
            <person name="Wipf D."/>
            <person name="Zambonelli A."/>
            <person name="Paolocci F."/>
            <person name="Nowrousian M."/>
            <person name="Ottonello S."/>
            <person name="Baldrian P."/>
            <person name="Spatafora J.W."/>
            <person name="Henrissat B."/>
            <person name="Nagy L.G."/>
            <person name="Aury J.M."/>
            <person name="Wincker P."/>
            <person name="Grigoriev I.V."/>
            <person name="Bonfante P."/>
            <person name="Martin F.M."/>
        </authorList>
    </citation>
    <scope>NUCLEOTIDE SEQUENCE [LARGE SCALE GENOMIC DNA]</scope>
    <source>
        <strain evidence="2 3">120613-1</strain>
    </source>
</reference>
<evidence type="ECO:0000256" key="1">
    <source>
        <dbReference type="SAM" id="MobiDB-lite"/>
    </source>
</evidence>
<organism evidence="2 3">
    <name type="scientific">Choiromyces venosus 120613-1</name>
    <dbReference type="NCBI Taxonomy" id="1336337"/>
    <lineage>
        <taxon>Eukaryota</taxon>
        <taxon>Fungi</taxon>
        <taxon>Dikarya</taxon>
        <taxon>Ascomycota</taxon>
        <taxon>Pezizomycotina</taxon>
        <taxon>Pezizomycetes</taxon>
        <taxon>Pezizales</taxon>
        <taxon>Tuberaceae</taxon>
        <taxon>Choiromyces</taxon>
    </lineage>
</organism>
<protein>
    <submittedName>
        <fullName evidence="2">Uncharacterized protein</fullName>
    </submittedName>
</protein>
<feature type="region of interest" description="Disordered" evidence="1">
    <location>
        <begin position="37"/>
        <end position="59"/>
    </location>
</feature>
<evidence type="ECO:0000313" key="3">
    <source>
        <dbReference type="Proteomes" id="UP000276215"/>
    </source>
</evidence>
<keyword evidence="3" id="KW-1185">Reference proteome</keyword>
<dbReference type="OrthoDB" id="5353310at2759"/>
<accession>A0A3N4JXN5</accession>
<sequence>MTTPDPDPTFYQRFYTAARNAGPPDVEKKAQASSKSVISLFVPPLPPSPARARERERRN</sequence>